<evidence type="ECO:0000256" key="3">
    <source>
        <dbReference type="ARBA" id="ARBA00022692"/>
    </source>
</evidence>
<feature type="transmembrane region" description="Helical" evidence="6">
    <location>
        <begin position="95"/>
        <end position="117"/>
    </location>
</feature>
<keyword evidence="5 6" id="KW-0472">Membrane</keyword>
<keyword evidence="4 6" id="KW-1133">Transmembrane helix</keyword>
<comment type="caution">
    <text evidence="7">The sequence shown here is derived from an EMBL/GenBank/DDBJ whole genome shotgun (WGS) entry which is preliminary data.</text>
</comment>
<comment type="subcellular location">
    <subcellularLocation>
        <location evidence="1">Cell membrane</location>
        <topology evidence="1">Multi-pass membrane protein</topology>
    </subcellularLocation>
</comment>
<dbReference type="CDD" id="cd06580">
    <property type="entry name" value="TM_PBP1_transp_TpRbsC_like"/>
    <property type="match status" value="1"/>
</dbReference>
<evidence type="ECO:0000313" key="8">
    <source>
        <dbReference type="Proteomes" id="UP001501570"/>
    </source>
</evidence>
<feature type="transmembrane region" description="Helical" evidence="6">
    <location>
        <begin position="186"/>
        <end position="205"/>
    </location>
</feature>
<dbReference type="Pfam" id="PF02653">
    <property type="entry name" value="BPD_transp_2"/>
    <property type="match status" value="1"/>
</dbReference>
<evidence type="ECO:0000256" key="5">
    <source>
        <dbReference type="ARBA" id="ARBA00023136"/>
    </source>
</evidence>
<name>A0ABP9SBE7_9ACTN</name>
<dbReference type="Proteomes" id="UP001501570">
    <property type="component" value="Unassembled WGS sequence"/>
</dbReference>
<feature type="transmembrane region" description="Helical" evidence="6">
    <location>
        <begin position="66"/>
        <end position="88"/>
    </location>
</feature>
<feature type="transmembrane region" description="Helical" evidence="6">
    <location>
        <begin position="270"/>
        <end position="287"/>
    </location>
</feature>
<dbReference type="RefSeq" id="WP_345634297.1">
    <property type="nucleotide sequence ID" value="NZ_BAABJQ010000018.1"/>
</dbReference>
<sequence length="429" mass="44529">MATLTVYGSPGTAVPTQGFWTRARKAGLAFVVIGVVAAAVFGPLAKRHGHARFTFTETITGAHLDIPAQPGAIAFGLLCALAGAALLVTARTARLLTLLTGLALIFLVLSFLCWQVASGHNSTVLPLGQLAQSTVKAALPLVFGALGGVLCERSGVINVAIEGQLLTGAFAGALFGTIFSSTWAGLIAAALGGVFISALLAVLAIRYLVDQVVLGVVLNLFALGFTGFVFTQLMAPHQDKYNFAPVFPTWQIPGLASIPILGPALFQGNLFLYLAIVLVIVVHVALFHTKWGLRTRAVGEHPTAADTVGIKVYWTRYRNVLLAGVIAGIGGAYLTIGDVGNFNNNQTNGTGFIALAALIFGRWSPVGATLAALLFGFSTALAQVLSVIGSPIPQEFLSMLPYAATIVAVAGLVGRVRAPAADGKPYLKG</sequence>
<evidence type="ECO:0000256" key="4">
    <source>
        <dbReference type="ARBA" id="ARBA00022989"/>
    </source>
</evidence>
<evidence type="ECO:0008006" key="9">
    <source>
        <dbReference type="Google" id="ProtNLM"/>
    </source>
</evidence>
<feature type="transmembrane region" description="Helical" evidence="6">
    <location>
        <begin position="129"/>
        <end position="151"/>
    </location>
</feature>
<proteinExistence type="predicted"/>
<dbReference type="PANTHER" id="PTHR43370:SF1">
    <property type="entry name" value="GUANOSINE ABC TRANSPORTER PERMEASE PROTEIN NUPQ"/>
    <property type="match status" value="1"/>
</dbReference>
<dbReference type="InterPro" id="IPR001851">
    <property type="entry name" value="ABC_transp_permease"/>
</dbReference>
<evidence type="ECO:0000256" key="2">
    <source>
        <dbReference type="ARBA" id="ARBA00022475"/>
    </source>
</evidence>
<organism evidence="7 8">
    <name type="scientific">Rugosimonospora acidiphila</name>
    <dbReference type="NCBI Taxonomy" id="556531"/>
    <lineage>
        <taxon>Bacteria</taxon>
        <taxon>Bacillati</taxon>
        <taxon>Actinomycetota</taxon>
        <taxon>Actinomycetes</taxon>
        <taxon>Micromonosporales</taxon>
        <taxon>Micromonosporaceae</taxon>
        <taxon>Rugosimonospora</taxon>
    </lineage>
</organism>
<protein>
    <recommendedName>
        <fullName evidence="9">Nucleoside ABC transporter membrane protein</fullName>
    </recommendedName>
</protein>
<dbReference type="PANTHER" id="PTHR43370">
    <property type="entry name" value="SUGAR ABC TRANSPORTER INTEGRAL MEMBRANE PROTEIN-RELATED"/>
    <property type="match status" value="1"/>
</dbReference>
<dbReference type="EMBL" id="BAABJQ010000018">
    <property type="protein sequence ID" value="GAA5193191.1"/>
    <property type="molecule type" value="Genomic_DNA"/>
</dbReference>
<evidence type="ECO:0000256" key="1">
    <source>
        <dbReference type="ARBA" id="ARBA00004651"/>
    </source>
</evidence>
<accession>A0ABP9SBE7</accession>
<keyword evidence="2" id="KW-1003">Cell membrane</keyword>
<keyword evidence="8" id="KW-1185">Reference proteome</keyword>
<feature type="transmembrane region" description="Helical" evidence="6">
    <location>
        <begin position="163"/>
        <end position="180"/>
    </location>
</feature>
<feature type="transmembrane region" description="Helical" evidence="6">
    <location>
        <begin position="26"/>
        <end position="46"/>
    </location>
</feature>
<feature type="transmembrane region" description="Helical" evidence="6">
    <location>
        <begin position="320"/>
        <end position="340"/>
    </location>
</feature>
<feature type="transmembrane region" description="Helical" evidence="6">
    <location>
        <begin position="396"/>
        <end position="414"/>
    </location>
</feature>
<gene>
    <name evidence="7" type="ORF">GCM10023322_54640</name>
</gene>
<reference evidence="8" key="1">
    <citation type="journal article" date="2019" name="Int. J. Syst. Evol. Microbiol.">
        <title>The Global Catalogue of Microorganisms (GCM) 10K type strain sequencing project: providing services to taxonomists for standard genome sequencing and annotation.</title>
        <authorList>
            <consortium name="The Broad Institute Genomics Platform"/>
            <consortium name="The Broad Institute Genome Sequencing Center for Infectious Disease"/>
            <person name="Wu L."/>
            <person name="Ma J."/>
        </authorList>
    </citation>
    <scope>NUCLEOTIDE SEQUENCE [LARGE SCALE GENOMIC DNA]</scope>
    <source>
        <strain evidence="8">JCM 18304</strain>
    </source>
</reference>
<evidence type="ECO:0000313" key="7">
    <source>
        <dbReference type="EMBL" id="GAA5193191.1"/>
    </source>
</evidence>
<evidence type="ECO:0000256" key="6">
    <source>
        <dbReference type="SAM" id="Phobius"/>
    </source>
</evidence>
<feature type="transmembrane region" description="Helical" evidence="6">
    <location>
        <begin position="212"/>
        <end position="235"/>
    </location>
</feature>
<keyword evidence="3 6" id="KW-0812">Transmembrane</keyword>
<feature type="transmembrane region" description="Helical" evidence="6">
    <location>
        <begin position="370"/>
        <end position="390"/>
    </location>
</feature>